<protein>
    <submittedName>
        <fullName evidence="1">Uncharacterized protein</fullName>
    </submittedName>
</protein>
<dbReference type="OrthoDB" id="9798604at2"/>
<name>A0A433JF37_9PROT</name>
<dbReference type="RefSeq" id="WP_126994068.1">
    <property type="nucleotide sequence ID" value="NZ_JBNPXW010000001.1"/>
</dbReference>
<sequence length="478" mass="52953">MTTQLSLELVVPDRFEGLRKRAPHQLNSIIEPVDEGLQRIDALFRDMRASDRGGFLLLRGASGAGKSTFLHTVGMFRESVESMSIDPRANVRETLHNLPASNAALRIIVLEEREALRDISVQELERDLHAINGFIRSTHGERCLIVWPCNTEELQARIVEQAYQIGADALLGIGEPVFHFSGPRKDQFRRIAERTVAVLNEGASLADLGISDSDIDNLIIKSGTVGTLLGHLRNEIFRKRGNVESLLAKEQCKLWIIVAAGNDPDRDVAALTRGQYAAIDIERLMSSTDANIVQDLKAYPDRLGILGMVLDAKIFHLPMLTALDIARQFANTDLRSRMQQANLADRATPNCKALERLENTDLARVMNSGAQGTMSPGGKPGSNTEQAFKKLVSIAQSSDTAINRAVAEALLSAKYISSYEVEKDLGKGLKRRTDIYCPTPSGAIRIELMWRSRTSRAEIANYVLTKLYNYGRAIEFLE</sequence>
<accession>A0A433JF37</accession>
<evidence type="ECO:0000313" key="1">
    <source>
        <dbReference type="EMBL" id="RUQ75775.1"/>
    </source>
</evidence>
<dbReference type="Proteomes" id="UP000280346">
    <property type="component" value="Unassembled WGS sequence"/>
</dbReference>
<comment type="caution">
    <text evidence="1">The sequence shown here is derived from an EMBL/GenBank/DDBJ whole genome shotgun (WGS) entry which is preliminary data.</text>
</comment>
<gene>
    <name evidence="1" type="ORF">EJ913_01290</name>
</gene>
<keyword evidence="2" id="KW-1185">Reference proteome</keyword>
<evidence type="ECO:0000313" key="2">
    <source>
        <dbReference type="Proteomes" id="UP000280346"/>
    </source>
</evidence>
<proteinExistence type="predicted"/>
<dbReference type="InterPro" id="IPR027417">
    <property type="entry name" value="P-loop_NTPase"/>
</dbReference>
<organism evidence="1 2">
    <name type="scientific">Azospirillum doebereinerae</name>
    <dbReference type="NCBI Taxonomy" id="92933"/>
    <lineage>
        <taxon>Bacteria</taxon>
        <taxon>Pseudomonadati</taxon>
        <taxon>Pseudomonadota</taxon>
        <taxon>Alphaproteobacteria</taxon>
        <taxon>Rhodospirillales</taxon>
        <taxon>Azospirillaceae</taxon>
        <taxon>Azospirillum</taxon>
    </lineage>
</organism>
<dbReference type="AlphaFoldDB" id="A0A433JF37"/>
<dbReference type="SUPFAM" id="SSF52540">
    <property type="entry name" value="P-loop containing nucleoside triphosphate hydrolases"/>
    <property type="match status" value="1"/>
</dbReference>
<dbReference type="EMBL" id="RZIJ01000001">
    <property type="protein sequence ID" value="RUQ75775.1"/>
    <property type="molecule type" value="Genomic_DNA"/>
</dbReference>
<reference evidence="1 2" key="1">
    <citation type="submission" date="2018-12" db="EMBL/GenBank/DDBJ databases">
        <authorList>
            <person name="Yang Y."/>
        </authorList>
    </citation>
    <scope>NUCLEOTIDE SEQUENCE [LARGE SCALE GENOMIC DNA]</scope>
    <source>
        <strain evidence="1 2">GSF71</strain>
    </source>
</reference>